<dbReference type="InterPro" id="IPR009057">
    <property type="entry name" value="Homeodomain-like_sf"/>
</dbReference>
<dbReference type="InterPro" id="IPR001647">
    <property type="entry name" value="HTH_TetR"/>
</dbReference>
<dbReference type="Pfam" id="PF17939">
    <property type="entry name" value="TetR_C_30"/>
    <property type="match status" value="1"/>
</dbReference>
<feature type="domain" description="HTH tetR-type" evidence="5">
    <location>
        <begin position="19"/>
        <end position="79"/>
    </location>
</feature>
<dbReference type="InterPro" id="IPR050109">
    <property type="entry name" value="HTH-type_TetR-like_transc_reg"/>
</dbReference>
<reference evidence="7" key="1">
    <citation type="journal article" date="2019" name="Int. J. Syst. Evol. Microbiol.">
        <title>The Global Catalogue of Microorganisms (GCM) 10K type strain sequencing project: providing services to taxonomists for standard genome sequencing and annotation.</title>
        <authorList>
            <consortium name="The Broad Institute Genomics Platform"/>
            <consortium name="The Broad Institute Genome Sequencing Center for Infectious Disease"/>
            <person name="Wu L."/>
            <person name="Ma J."/>
        </authorList>
    </citation>
    <scope>NUCLEOTIDE SEQUENCE [LARGE SCALE GENOMIC DNA]</scope>
    <source>
        <strain evidence="7">CGMCC 4.5798</strain>
    </source>
</reference>
<keyword evidence="1" id="KW-0805">Transcription regulation</keyword>
<feature type="DNA-binding region" description="H-T-H motif" evidence="4">
    <location>
        <begin position="42"/>
        <end position="61"/>
    </location>
</feature>
<protein>
    <submittedName>
        <fullName evidence="6">TetR/AcrR family transcriptional regulator</fullName>
    </submittedName>
</protein>
<dbReference type="Pfam" id="PF00440">
    <property type="entry name" value="TetR_N"/>
    <property type="match status" value="1"/>
</dbReference>
<dbReference type="EMBL" id="JBHSMZ010000010">
    <property type="protein sequence ID" value="MFC5549856.1"/>
    <property type="molecule type" value="Genomic_DNA"/>
</dbReference>
<dbReference type="InterPro" id="IPR041586">
    <property type="entry name" value="PsrA_TetR_C"/>
</dbReference>
<dbReference type="PROSITE" id="PS50977">
    <property type="entry name" value="HTH_TETR_2"/>
    <property type="match status" value="1"/>
</dbReference>
<keyword evidence="7" id="KW-1185">Reference proteome</keyword>
<accession>A0ABW0RYC1</accession>
<dbReference type="PANTHER" id="PTHR30055">
    <property type="entry name" value="HTH-TYPE TRANSCRIPTIONAL REGULATOR RUTR"/>
    <property type="match status" value="1"/>
</dbReference>
<gene>
    <name evidence="6" type="ORF">ACFPO9_15170</name>
</gene>
<dbReference type="Gene3D" id="1.10.357.10">
    <property type="entry name" value="Tetracycline Repressor, domain 2"/>
    <property type="match status" value="1"/>
</dbReference>
<organism evidence="6 7">
    <name type="scientific">Massilia aerilata</name>
    <dbReference type="NCBI Taxonomy" id="453817"/>
    <lineage>
        <taxon>Bacteria</taxon>
        <taxon>Pseudomonadati</taxon>
        <taxon>Pseudomonadota</taxon>
        <taxon>Betaproteobacteria</taxon>
        <taxon>Burkholderiales</taxon>
        <taxon>Oxalobacteraceae</taxon>
        <taxon>Telluria group</taxon>
        <taxon>Massilia</taxon>
    </lineage>
</organism>
<dbReference type="PRINTS" id="PR00455">
    <property type="entry name" value="HTHTETR"/>
</dbReference>
<evidence type="ECO:0000256" key="2">
    <source>
        <dbReference type="ARBA" id="ARBA00023125"/>
    </source>
</evidence>
<proteinExistence type="predicted"/>
<keyword evidence="2 4" id="KW-0238">DNA-binding</keyword>
<sequence length="239" mass="25872">MTRTSEPRLGRRPRIAGGKETAPVILDAAEKLFSVHGFHGVTVRAVAVECGVDSALVHYYFGTKQALFDAVFARRAAPINQDRMDAMDRYEAECGDGMTVEGIASAFLMPLLDRARHSDPGWKHYFALLGLVNSAPGWGADTMTSHFDPVVRRFIGLLQRVLPDAGMDDLFYSYHFLTGALTLTLSDTGRLDQLSAGSAASSDMAAIAPRMIAYCAAGFRAVCARPSSAPWLQTPGSNR</sequence>
<dbReference type="InterPro" id="IPR036271">
    <property type="entry name" value="Tet_transcr_reg_TetR-rel_C_sf"/>
</dbReference>
<dbReference type="SUPFAM" id="SSF48498">
    <property type="entry name" value="Tetracyclin repressor-like, C-terminal domain"/>
    <property type="match status" value="1"/>
</dbReference>
<evidence type="ECO:0000259" key="5">
    <source>
        <dbReference type="PROSITE" id="PS50977"/>
    </source>
</evidence>
<evidence type="ECO:0000256" key="4">
    <source>
        <dbReference type="PROSITE-ProRule" id="PRU00335"/>
    </source>
</evidence>
<evidence type="ECO:0000256" key="1">
    <source>
        <dbReference type="ARBA" id="ARBA00023015"/>
    </source>
</evidence>
<dbReference type="PANTHER" id="PTHR30055:SF234">
    <property type="entry name" value="HTH-TYPE TRANSCRIPTIONAL REGULATOR BETI"/>
    <property type="match status" value="1"/>
</dbReference>
<comment type="caution">
    <text evidence="6">The sequence shown here is derived from an EMBL/GenBank/DDBJ whole genome shotgun (WGS) entry which is preliminary data.</text>
</comment>
<evidence type="ECO:0000313" key="6">
    <source>
        <dbReference type="EMBL" id="MFC5549856.1"/>
    </source>
</evidence>
<dbReference type="SUPFAM" id="SSF46689">
    <property type="entry name" value="Homeodomain-like"/>
    <property type="match status" value="1"/>
</dbReference>
<name>A0ABW0RYC1_9BURK</name>
<dbReference type="Proteomes" id="UP001596086">
    <property type="component" value="Unassembled WGS sequence"/>
</dbReference>
<evidence type="ECO:0000256" key="3">
    <source>
        <dbReference type="ARBA" id="ARBA00023163"/>
    </source>
</evidence>
<evidence type="ECO:0000313" key="7">
    <source>
        <dbReference type="Proteomes" id="UP001596086"/>
    </source>
</evidence>
<dbReference type="RefSeq" id="WP_379771952.1">
    <property type="nucleotide sequence ID" value="NZ_JBHSMZ010000010.1"/>
</dbReference>
<keyword evidence="3" id="KW-0804">Transcription</keyword>